<evidence type="ECO:0000313" key="2">
    <source>
        <dbReference type="Proteomes" id="UP000620124"/>
    </source>
</evidence>
<organism evidence="1 2">
    <name type="scientific">Mycena venus</name>
    <dbReference type="NCBI Taxonomy" id="2733690"/>
    <lineage>
        <taxon>Eukaryota</taxon>
        <taxon>Fungi</taxon>
        <taxon>Dikarya</taxon>
        <taxon>Basidiomycota</taxon>
        <taxon>Agaricomycotina</taxon>
        <taxon>Agaricomycetes</taxon>
        <taxon>Agaricomycetidae</taxon>
        <taxon>Agaricales</taxon>
        <taxon>Marasmiineae</taxon>
        <taxon>Mycenaceae</taxon>
        <taxon>Mycena</taxon>
    </lineage>
</organism>
<gene>
    <name evidence="1" type="ORF">MVEN_02169600</name>
</gene>
<sequence length="126" mass="13152">MSRAIISRSNTLLLTPASGTRGLQPRRDANGKPVLCGVFSSFIAGSTMTDKNCAGGADGGPGVSCSVKWNGVYGHQYDLEVKSNGSSVWISTAVDTVTGERIHIRSYTVPASAGGIQSSQVGFVEW</sequence>
<reference evidence="1" key="1">
    <citation type="submission" date="2020-05" db="EMBL/GenBank/DDBJ databases">
        <title>Mycena genomes resolve the evolution of fungal bioluminescence.</title>
        <authorList>
            <person name="Tsai I.J."/>
        </authorList>
    </citation>
    <scope>NUCLEOTIDE SEQUENCE</scope>
    <source>
        <strain evidence="1">CCC161011</strain>
    </source>
</reference>
<comment type="caution">
    <text evidence="1">The sequence shown here is derived from an EMBL/GenBank/DDBJ whole genome shotgun (WGS) entry which is preliminary data.</text>
</comment>
<keyword evidence="2" id="KW-1185">Reference proteome</keyword>
<dbReference type="Proteomes" id="UP000620124">
    <property type="component" value="Unassembled WGS sequence"/>
</dbReference>
<proteinExistence type="predicted"/>
<dbReference type="OrthoDB" id="4935642at2759"/>
<evidence type="ECO:0000313" key="1">
    <source>
        <dbReference type="EMBL" id="KAF7336218.1"/>
    </source>
</evidence>
<accession>A0A8H6X858</accession>
<dbReference type="EMBL" id="JACAZI010000023">
    <property type="protein sequence ID" value="KAF7336218.1"/>
    <property type="molecule type" value="Genomic_DNA"/>
</dbReference>
<name>A0A8H6X858_9AGAR</name>
<dbReference type="AlphaFoldDB" id="A0A8H6X858"/>
<protein>
    <submittedName>
        <fullName evidence="1">Beta-glucan synthesis-associated</fullName>
    </submittedName>
</protein>